<sequence>MTQCWSEGTLRAYLDRELPPEQIGQVAAHLKECVSCDERCRELSAKAAQVAALIDLLPELEVETLHVPLRIPGRVSSRPRVGWVGAAVALAAGLGIAAYMIPQRQAGPVVTAVAPPVVLAPAAPAAPQTVAVVAAPAGERKLAVRPARRVARPAIRPVASAGDFVALDDEPFESGVIMRVAVTPGKTQADIVFGPDGRARAFRLVRANGQKF</sequence>
<dbReference type="OrthoDB" id="9782842at2"/>
<accession>Q01UI5</accession>
<keyword evidence="1 3" id="KW-0812">Transmembrane</keyword>
<proteinExistence type="predicted"/>
<name>Q01UI5_SOLUE</name>
<organism evidence="3">
    <name type="scientific">Solibacter usitatus (strain Ellin6076)</name>
    <dbReference type="NCBI Taxonomy" id="234267"/>
    <lineage>
        <taxon>Bacteria</taxon>
        <taxon>Pseudomonadati</taxon>
        <taxon>Acidobacteriota</taxon>
        <taxon>Terriglobia</taxon>
        <taxon>Bryobacterales</taxon>
        <taxon>Solibacteraceae</taxon>
        <taxon>Candidatus Solibacter</taxon>
    </lineage>
</organism>
<dbReference type="InParanoid" id="Q01UI5"/>
<dbReference type="EMBL" id="CP000473">
    <property type="protein sequence ID" value="ABJ86685.1"/>
    <property type="molecule type" value="Genomic_DNA"/>
</dbReference>
<dbReference type="Pfam" id="PF13490">
    <property type="entry name" value="zf-HC2"/>
    <property type="match status" value="1"/>
</dbReference>
<keyword evidence="1" id="KW-1133">Transmembrane helix</keyword>
<dbReference type="InterPro" id="IPR041916">
    <property type="entry name" value="Anti_sigma_zinc_sf"/>
</dbReference>
<gene>
    <name evidence="3" type="ordered locus">Acid_5738</name>
</gene>
<dbReference type="AlphaFoldDB" id="Q01UI5"/>
<dbReference type="KEGG" id="sus:Acid_5738"/>
<reference evidence="3" key="1">
    <citation type="submission" date="2006-10" db="EMBL/GenBank/DDBJ databases">
        <title>Complete sequence of Solibacter usitatus Ellin6076.</title>
        <authorList>
            <consortium name="US DOE Joint Genome Institute"/>
            <person name="Copeland A."/>
            <person name="Lucas S."/>
            <person name="Lapidus A."/>
            <person name="Barry K."/>
            <person name="Detter J.C."/>
            <person name="Glavina del Rio T."/>
            <person name="Hammon N."/>
            <person name="Israni S."/>
            <person name="Dalin E."/>
            <person name="Tice H."/>
            <person name="Pitluck S."/>
            <person name="Thompson L.S."/>
            <person name="Brettin T."/>
            <person name="Bruce D."/>
            <person name="Han C."/>
            <person name="Tapia R."/>
            <person name="Gilna P."/>
            <person name="Schmutz J."/>
            <person name="Larimer F."/>
            <person name="Land M."/>
            <person name="Hauser L."/>
            <person name="Kyrpides N."/>
            <person name="Mikhailova N."/>
            <person name="Janssen P.H."/>
            <person name="Kuske C.R."/>
            <person name="Richardson P."/>
        </authorList>
    </citation>
    <scope>NUCLEOTIDE SEQUENCE</scope>
    <source>
        <strain evidence="3">Ellin6076</strain>
    </source>
</reference>
<evidence type="ECO:0000313" key="3">
    <source>
        <dbReference type="EMBL" id="ABJ86685.1"/>
    </source>
</evidence>
<dbReference type="Gene3D" id="1.10.10.1320">
    <property type="entry name" value="Anti-sigma factor, zinc-finger domain"/>
    <property type="match status" value="1"/>
</dbReference>
<evidence type="ECO:0000259" key="2">
    <source>
        <dbReference type="Pfam" id="PF13490"/>
    </source>
</evidence>
<feature type="domain" description="Putative zinc-finger" evidence="2">
    <location>
        <begin position="12"/>
        <end position="36"/>
    </location>
</feature>
<evidence type="ECO:0000256" key="1">
    <source>
        <dbReference type="SAM" id="Phobius"/>
    </source>
</evidence>
<dbReference type="InterPro" id="IPR027383">
    <property type="entry name" value="Znf_put"/>
</dbReference>
<feature type="transmembrane region" description="Helical" evidence="1">
    <location>
        <begin position="81"/>
        <end position="101"/>
    </location>
</feature>
<dbReference type="HOGENOM" id="CLU_1299066_0_0_0"/>
<dbReference type="STRING" id="234267.Acid_5738"/>
<protein>
    <submittedName>
        <fullName evidence="3">Putative transmembrane anti-sigma factor</fullName>
    </submittedName>
</protein>
<keyword evidence="1" id="KW-0472">Membrane</keyword>